<feature type="compositionally biased region" description="Gly residues" evidence="1">
    <location>
        <begin position="124"/>
        <end position="134"/>
    </location>
</feature>
<keyword evidence="2" id="KW-0472">Membrane</keyword>
<dbReference type="AlphaFoldDB" id="A0A2B7X1P7"/>
<keyword evidence="2" id="KW-1133">Transmembrane helix</keyword>
<dbReference type="Proteomes" id="UP000223968">
    <property type="component" value="Unassembled WGS sequence"/>
</dbReference>
<dbReference type="OrthoDB" id="5238236at2759"/>
<feature type="region of interest" description="Disordered" evidence="1">
    <location>
        <begin position="300"/>
        <end position="321"/>
    </location>
</feature>
<feature type="compositionally biased region" description="Basic and acidic residues" evidence="1">
    <location>
        <begin position="148"/>
        <end position="165"/>
    </location>
</feature>
<dbReference type="EMBL" id="PDNB01000156">
    <property type="protein sequence ID" value="PGH02687.1"/>
    <property type="molecule type" value="Genomic_DNA"/>
</dbReference>
<feature type="compositionally biased region" description="Acidic residues" evidence="1">
    <location>
        <begin position="205"/>
        <end position="219"/>
    </location>
</feature>
<feature type="transmembrane region" description="Helical" evidence="2">
    <location>
        <begin position="20"/>
        <end position="49"/>
    </location>
</feature>
<evidence type="ECO:0000256" key="2">
    <source>
        <dbReference type="SAM" id="Phobius"/>
    </source>
</evidence>
<dbReference type="PANTHER" id="PTHR38795">
    <property type="entry name" value="DUF6604 DOMAIN-CONTAINING PROTEIN"/>
    <property type="match status" value="1"/>
</dbReference>
<dbReference type="STRING" id="1447875.A0A2B7X1P7"/>
<feature type="region of interest" description="Disordered" evidence="1">
    <location>
        <begin position="811"/>
        <end position="834"/>
    </location>
</feature>
<gene>
    <name evidence="4" type="ORF">AJ79_07566</name>
</gene>
<keyword evidence="5" id="KW-1185">Reference proteome</keyword>
<sequence>MAWAAALSATAYYTVYPLTLLVNLLLAVLTTLAAPWYHVASYIVYIAIITPWRILLKFEPLYIFFSVAGVLGVSAGIVLHFLSGYLHQLLNIAGDSDSTSEKEPKRINGGYLSRLKLPSSRNGNGSGSSDGNGNGNEKKYVTTVSGKPDLRAMREKDAEEKKAKGAVDYEASLGKEGVGLYGDGRVLVKREGEREPGGLFSTTILEDEGDEGDEGDDEDSQKQQQPSQRLKGKARKQACEAAGKPNNQSAASPATPRLPTRTILVKEFVSLADYIAAATNPPVVVPASFVAALNRAISTRRKHGEQLSSSLSTNAETKAADERHLDQIKDPMTEQVGEHPSQIINDMANRFEGLEAQEPSEQFINAPGAPPKASTGANKEEVNYGAEHLQDIEEASFAFTCIIEDYNTLRVFLARTWQDYQEGMIDLVSASLLTNTAIDFAKRMSEDAQKTLNNHGGFGKFITWFYIASCMAHGESPEDRELPNDEMNFEVYNHPGFYGTFDRTSDRSRKSARDKFREDKITLMEILPDFLLFARVVPPRCWEDELTRGLRLMFNNNDMPGWLIFATQIFLNIHNILREEVDDAFSDLSTELRENSIKQHLNFHSSLHDSTRTTQVDKMLESVLRDISHLVGPDFLGQKKREHKFFPDESFKLLKWNPLLCGTLSYHSKIGYQELSFCVLGVWGSVAYTAHLYNAIRNEKLGKLEWRDMELVLSRHDEIFVGERPRNPVDCLKRFHLLTGGSAADFARKKRSSGIRESKNGPKCMLPKAEVSRIFMDQYLAESSAQLGFTEEVFELILADATWEEITEESRGDTLALERTEGNKQRQNSRHPQRLSPNQLLCSLRNAIQAETLELNFNYLTLHRFCWEVLRHVHKACAPQLQEIHGPRYLEKETQLPFLVGWILSAATGTERAGNIVAQGAVVKSRMMMTAAEAVDDMIQKGGSVGVDALYSFRNMIVFKAEP</sequence>
<name>A0A2B7X1P7_9EURO</name>
<dbReference type="PANTHER" id="PTHR38795:SF1">
    <property type="entry name" value="DUF6604 DOMAIN-CONTAINING PROTEIN"/>
    <property type="match status" value="1"/>
</dbReference>
<feature type="region of interest" description="Disordered" evidence="1">
    <location>
        <begin position="192"/>
        <end position="255"/>
    </location>
</feature>
<feature type="compositionally biased region" description="Basic and acidic residues" evidence="1">
    <location>
        <begin position="811"/>
        <end position="824"/>
    </location>
</feature>
<evidence type="ECO:0000313" key="4">
    <source>
        <dbReference type="EMBL" id="PGH02687.1"/>
    </source>
</evidence>
<proteinExistence type="predicted"/>
<feature type="transmembrane region" description="Helical" evidence="2">
    <location>
        <begin position="61"/>
        <end position="82"/>
    </location>
</feature>
<evidence type="ECO:0000259" key="3">
    <source>
        <dbReference type="Pfam" id="PF20253"/>
    </source>
</evidence>
<feature type="compositionally biased region" description="Polar residues" evidence="1">
    <location>
        <begin position="306"/>
        <end position="316"/>
    </location>
</feature>
<keyword evidence="2" id="KW-0812">Transmembrane</keyword>
<reference evidence="4 5" key="1">
    <citation type="submission" date="2017-10" db="EMBL/GenBank/DDBJ databases">
        <title>Comparative genomics in systemic dimorphic fungi from Ajellomycetaceae.</title>
        <authorList>
            <person name="Munoz J.F."/>
            <person name="Mcewen J.G."/>
            <person name="Clay O.K."/>
            <person name="Cuomo C.A."/>
        </authorList>
    </citation>
    <scope>NUCLEOTIDE SEQUENCE [LARGE SCALE GENOMIC DNA]</scope>
    <source>
        <strain evidence="4 5">UAMH5409</strain>
    </source>
</reference>
<protein>
    <recommendedName>
        <fullName evidence="3">DUF6604 domain-containing protein</fullName>
    </recommendedName>
</protein>
<feature type="domain" description="DUF6604" evidence="3">
    <location>
        <begin position="215"/>
        <end position="449"/>
    </location>
</feature>
<organism evidence="4 5">
    <name type="scientific">Helicocarpus griseus UAMH5409</name>
    <dbReference type="NCBI Taxonomy" id="1447875"/>
    <lineage>
        <taxon>Eukaryota</taxon>
        <taxon>Fungi</taxon>
        <taxon>Dikarya</taxon>
        <taxon>Ascomycota</taxon>
        <taxon>Pezizomycotina</taxon>
        <taxon>Eurotiomycetes</taxon>
        <taxon>Eurotiomycetidae</taxon>
        <taxon>Onygenales</taxon>
        <taxon>Ajellomycetaceae</taxon>
        <taxon>Helicocarpus</taxon>
    </lineage>
</organism>
<feature type="region of interest" description="Disordered" evidence="1">
    <location>
        <begin position="113"/>
        <end position="165"/>
    </location>
</feature>
<evidence type="ECO:0000313" key="5">
    <source>
        <dbReference type="Proteomes" id="UP000223968"/>
    </source>
</evidence>
<dbReference type="Pfam" id="PF20253">
    <property type="entry name" value="DUF6604"/>
    <property type="match status" value="1"/>
</dbReference>
<comment type="caution">
    <text evidence="4">The sequence shown here is derived from an EMBL/GenBank/DDBJ whole genome shotgun (WGS) entry which is preliminary data.</text>
</comment>
<evidence type="ECO:0000256" key="1">
    <source>
        <dbReference type="SAM" id="MobiDB-lite"/>
    </source>
</evidence>
<accession>A0A2B7X1P7</accession>
<dbReference type="InterPro" id="IPR046539">
    <property type="entry name" value="DUF6604"/>
</dbReference>